<evidence type="ECO:0000256" key="1">
    <source>
        <dbReference type="ARBA" id="ARBA00005707"/>
    </source>
</evidence>
<dbReference type="PANTHER" id="PTHR13602:SF2">
    <property type="entry name" value="UPF0488 PROTEIN C8ORF33"/>
    <property type="match status" value="1"/>
</dbReference>
<feature type="compositionally biased region" description="Basic residues" evidence="2">
    <location>
        <begin position="1"/>
        <end position="11"/>
    </location>
</feature>
<feature type="compositionally biased region" description="Polar residues" evidence="2">
    <location>
        <begin position="170"/>
        <end position="180"/>
    </location>
</feature>
<feature type="region of interest" description="Disordered" evidence="2">
    <location>
        <begin position="170"/>
        <end position="196"/>
    </location>
</feature>
<proteinExistence type="inferred from homology"/>
<feature type="region of interest" description="Disordered" evidence="2">
    <location>
        <begin position="1"/>
        <end position="34"/>
    </location>
</feature>
<comment type="caution">
    <text evidence="3">The sequence shown here is derived from an EMBL/GenBank/DDBJ whole genome shotgun (WGS) entry which is preliminary data.</text>
</comment>
<dbReference type="PANTHER" id="PTHR13602">
    <property type="entry name" value="UPF0488 PROTEIN C8ORF33"/>
    <property type="match status" value="1"/>
</dbReference>
<evidence type="ECO:0000313" key="3">
    <source>
        <dbReference type="EMBL" id="KAJ8706087.1"/>
    </source>
</evidence>
<dbReference type="AlphaFoldDB" id="A0AAD7Y8C3"/>
<reference evidence="3" key="1">
    <citation type="submission" date="2023-03" db="EMBL/GenBank/DDBJ databases">
        <title>Chromosome-level genomes of two armyworms, Mythimna separata and Mythimna loreyi, provide insights into the biosynthesis and reception of sex pheromones.</title>
        <authorList>
            <person name="Zhao H."/>
        </authorList>
    </citation>
    <scope>NUCLEOTIDE SEQUENCE</scope>
    <source>
        <strain evidence="3">BeijingLab</strain>
        <tissue evidence="3">Pupa</tissue>
    </source>
</reference>
<keyword evidence="4" id="KW-1185">Reference proteome</keyword>
<comment type="similarity">
    <text evidence="1">Belongs to the UPF0488 family.</text>
</comment>
<accession>A0AAD7Y8C3</accession>
<organism evidence="3 4">
    <name type="scientific">Mythimna separata</name>
    <name type="common">Oriental armyworm</name>
    <name type="synonym">Pseudaletia separata</name>
    <dbReference type="NCBI Taxonomy" id="271217"/>
    <lineage>
        <taxon>Eukaryota</taxon>
        <taxon>Metazoa</taxon>
        <taxon>Ecdysozoa</taxon>
        <taxon>Arthropoda</taxon>
        <taxon>Hexapoda</taxon>
        <taxon>Insecta</taxon>
        <taxon>Pterygota</taxon>
        <taxon>Neoptera</taxon>
        <taxon>Endopterygota</taxon>
        <taxon>Lepidoptera</taxon>
        <taxon>Glossata</taxon>
        <taxon>Ditrysia</taxon>
        <taxon>Noctuoidea</taxon>
        <taxon>Noctuidae</taxon>
        <taxon>Noctuinae</taxon>
        <taxon>Hadenini</taxon>
        <taxon>Mythimna</taxon>
    </lineage>
</organism>
<name>A0AAD7Y8C3_MYTSE</name>
<dbReference type="Pfam" id="PF15393">
    <property type="entry name" value="DUF4615"/>
    <property type="match status" value="1"/>
</dbReference>
<dbReference type="EMBL" id="JARGEI010000029">
    <property type="protein sequence ID" value="KAJ8706087.1"/>
    <property type="molecule type" value="Genomic_DNA"/>
</dbReference>
<gene>
    <name evidence="3" type="ORF">PYW07_010864</name>
</gene>
<evidence type="ECO:0000256" key="2">
    <source>
        <dbReference type="SAM" id="MobiDB-lite"/>
    </source>
</evidence>
<dbReference type="InterPro" id="IPR029274">
    <property type="entry name" value="DUF4615"/>
</dbReference>
<evidence type="ECO:0000313" key="4">
    <source>
        <dbReference type="Proteomes" id="UP001231518"/>
    </source>
</evidence>
<protein>
    <submittedName>
        <fullName evidence="3">Uncharacterized protein</fullName>
    </submittedName>
</protein>
<dbReference type="Proteomes" id="UP001231518">
    <property type="component" value="Chromosome 26"/>
</dbReference>
<sequence length="221" mass="24800">MPKPTKLHSKGKSNSLQKPFKVEKDSSDGADPEESVRQFQLELCWCIQQLEKCLNEKKGNEKQMQEAWKVLTVLKNNNQPVIRKRQLMRTHFGDYRAKMAAEEKKLAKMASKIKISDVPEKPKATFLRKSAFLTTGDESFRFNFSLAPEQVDSGNTVAKDGNTSEAIETVGNTSESIQTDSKAKANSEVANVDKGSGDSAKKFKFSFTNSDFKFNFNVDNS</sequence>